<keyword evidence="2" id="KW-1185">Reference proteome</keyword>
<accession>A0A0C3Q5G7</accession>
<evidence type="ECO:0000313" key="2">
    <source>
        <dbReference type="Proteomes" id="UP000054248"/>
    </source>
</evidence>
<name>A0A0C3Q5G7_9AGAM</name>
<sequence length="52" mass="5915">MWPNCVIWPYVPDGRISRTILECGGRSLRTRTVERRNNRVIEGPNGCRGGSK</sequence>
<proteinExistence type="predicted"/>
<reference evidence="2" key="2">
    <citation type="submission" date="2015-01" db="EMBL/GenBank/DDBJ databases">
        <title>Evolutionary Origins and Diversification of the Mycorrhizal Mutualists.</title>
        <authorList>
            <consortium name="DOE Joint Genome Institute"/>
            <consortium name="Mycorrhizal Genomics Consortium"/>
            <person name="Kohler A."/>
            <person name="Kuo A."/>
            <person name="Nagy L.G."/>
            <person name="Floudas D."/>
            <person name="Copeland A."/>
            <person name="Barry K.W."/>
            <person name="Cichocki N."/>
            <person name="Veneault-Fourrey C."/>
            <person name="LaButti K."/>
            <person name="Lindquist E.A."/>
            <person name="Lipzen A."/>
            <person name="Lundell T."/>
            <person name="Morin E."/>
            <person name="Murat C."/>
            <person name="Riley R."/>
            <person name="Ohm R."/>
            <person name="Sun H."/>
            <person name="Tunlid A."/>
            <person name="Henrissat B."/>
            <person name="Grigoriev I.V."/>
            <person name="Hibbett D.S."/>
            <person name="Martin F."/>
        </authorList>
    </citation>
    <scope>NUCLEOTIDE SEQUENCE [LARGE SCALE GENOMIC DNA]</scope>
    <source>
        <strain evidence="2">MUT 4182</strain>
    </source>
</reference>
<organism evidence="1 2">
    <name type="scientific">Tulasnella calospora MUT 4182</name>
    <dbReference type="NCBI Taxonomy" id="1051891"/>
    <lineage>
        <taxon>Eukaryota</taxon>
        <taxon>Fungi</taxon>
        <taxon>Dikarya</taxon>
        <taxon>Basidiomycota</taxon>
        <taxon>Agaricomycotina</taxon>
        <taxon>Agaricomycetes</taxon>
        <taxon>Cantharellales</taxon>
        <taxon>Tulasnellaceae</taxon>
        <taxon>Tulasnella</taxon>
    </lineage>
</organism>
<protein>
    <submittedName>
        <fullName evidence="1">Uncharacterized protein</fullName>
    </submittedName>
</protein>
<dbReference type="EMBL" id="KN823298">
    <property type="protein sequence ID" value="KIO18289.1"/>
    <property type="molecule type" value="Genomic_DNA"/>
</dbReference>
<dbReference type="Proteomes" id="UP000054248">
    <property type="component" value="Unassembled WGS sequence"/>
</dbReference>
<reference evidence="1 2" key="1">
    <citation type="submission" date="2014-04" db="EMBL/GenBank/DDBJ databases">
        <authorList>
            <consortium name="DOE Joint Genome Institute"/>
            <person name="Kuo A."/>
            <person name="Girlanda M."/>
            <person name="Perotto S."/>
            <person name="Kohler A."/>
            <person name="Nagy L.G."/>
            <person name="Floudas D."/>
            <person name="Copeland A."/>
            <person name="Barry K.W."/>
            <person name="Cichocki N."/>
            <person name="Veneault-Fourrey C."/>
            <person name="LaButti K."/>
            <person name="Lindquist E.A."/>
            <person name="Lipzen A."/>
            <person name="Lundell T."/>
            <person name="Morin E."/>
            <person name="Murat C."/>
            <person name="Sun H."/>
            <person name="Tunlid A."/>
            <person name="Henrissat B."/>
            <person name="Grigoriev I.V."/>
            <person name="Hibbett D.S."/>
            <person name="Martin F."/>
            <person name="Nordberg H.P."/>
            <person name="Cantor M.N."/>
            <person name="Hua S.X."/>
        </authorList>
    </citation>
    <scope>NUCLEOTIDE SEQUENCE [LARGE SCALE GENOMIC DNA]</scope>
    <source>
        <strain evidence="1 2">MUT 4182</strain>
    </source>
</reference>
<gene>
    <name evidence="1" type="ORF">M407DRAFT_246513</name>
</gene>
<dbReference type="AlphaFoldDB" id="A0A0C3Q5G7"/>
<dbReference type="HOGENOM" id="CLU_3089016_0_0_1"/>
<evidence type="ECO:0000313" key="1">
    <source>
        <dbReference type="EMBL" id="KIO18289.1"/>
    </source>
</evidence>